<dbReference type="SUPFAM" id="SSF56563">
    <property type="entry name" value="Major capsid protein gp5"/>
    <property type="match status" value="1"/>
</dbReference>
<gene>
    <name evidence="3" type="ORF">PS870_04491</name>
</gene>
<dbReference type="EMBL" id="CABVIK010000015">
    <property type="protein sequence ID" value="VVP34426.1"/>
    <property type="molecule type" value="Genomic_DNA"/>
</dbReference>
<feature type="domain" description="Phage capsid-like C-terminal" evidence="2">
    <location>
        <begin position="115"/>
        <end position="382"/>
    </location>
</feature>
<proteinExistence type="predicted"/>
<reference evidence="3 4" key="1">
    <citation type="submission" date="2019-09" db="EMBL/GenBank/DDBJ databases">
        <authorList>
            <person name="Chandra G."/>
            <person name="Truman W A."/>
        </authorList>
    </citation>
    <scope>NUCLEOTIDE SEQUENCE [LARGE SCALE GENOMIC DNA]</scope>
    <source>
        <strain evidence="3">PS870</strain>
    </source>
</reference>
<dbReference type="Gene3D" id="3.30.2320.10">
    <property type="entry name" value="hypothetical protein PF0899 domain"/>
    <property type="match status" value="1"/>
</dbReference>
<evidence type="ECO:0000256" key="1">
    <source>
        <dbReference type="ARBA" id="ARBA00004328"/>
    </source>
</evidence>
<dbReference type="Pfam" id="PF05065">
    <property type="entry name" value="Phage_capsid"/>
    <property type="match status" value="1"/>
</dbReference>
<dbReference type="NCBIfam" id="TIGR01554">
    <property type="entry name" value="major_cap_HK97"/>
    <property type="match status" value="1"/>
</dbReference>
<dbReference type="AlphaFoldDB" id="A0A5E7NB87"/>
<dbReference type="InterPro" id="IPR024455">
    <property type="entry name" value="Phage_capsid"/>
</dbReference>
<sequence>MSELALIQKAIEDAQTNMTQLFDAQKKEITETGAVSKKLQADLQAVQEELTKSGSRLFDLESKLAGGGLDNPEGKKSFAEKAAEDLKKGWNGSGTGKVDVKSFSKALGSGSASAGTLVQPQQNAGILMPGLRRLTIRDLLAQGRTTSNAIEYVRENVFTNSAAPVAEGALKPESQLTFTKETANVRTIAHWIQASRQIMDDAPMLESYVNGRLLFGLDLVEEGQLLNGDGTGDNLIGLNHVATAYDVALNATGDTRADQLAHAIFQTSESEFEASGLILNPRDWHAIALLKDADGRYIFGGPAAFAAKVMWGLPVVATKAQAQGTFTVGGFDLASQIWDRMDATIEISNQDRDNFVKNMLTILCEERLAVTHYRPTAIIKGAFTVPTP</sequence>
<dbReference type="InterPro" id="IPR054612">
    <property type="entry name" value="Phage_capsid-like_C"/>
</dbReference>
<accession>A0A5E7NB87</accession>
<dbReference type="Gene3D" id="3.30.2400.10">
    <property type="entry name" value="Major capsid protein gp5"/>
    <property type="match status" value="1"/>
</dbReference>
<evidence type="ECO:0000259" key="2">
    <source>
        <dbReference type="Pfam" id="PF05065"/>
    </source>
</evidence>
<dbReference type="Proteomes" id="UP000349468">
    <property type="component" value="Unassembled WGS sequence"/>
</dbReference>
<dbReference type="RefSeq" id="WP_154912992.1">
    <property type="nucleotide sequence ID" value="NZ_CABVIK010000015.1"/>
</dbReference>
<evidence type="ECO:0000313" key="4">
    <source>
        <dbReference type="Proteomes" id="UP000349468"/>
    </source>
</evidence>
<name>A0A5E7NB87_PSEFL</name>
<organism evidence="3 4">
    <name type="scientific">Pseudomonas fluorescens</name>
    <dbReference type="NCBI Taxonomy" id="294"/>
    <lineage>
        <taxon>Bacteria</taxon>
        <taxon>Pseudomonadati</taxon>
        <taxon>Pseudomonadota</taxon>
        <taxon>Gammaproteobacteria</taxon>
        <taxon>Pseudomonadales</taxon>
        <taxon>Pseudomonadaceae</taxon>
        <taxon>Pseudomonas</taxon>
    </lineage>
</organism>
<comment type="subcellular location">
    <subcellularLocation>
        <location evidence="1">Virion</location>
    </subcellularLocation>
</comment>
<evidence type="ECO:0000313" key="3">
    <source>
        <dbReference type="EMBL" id="VVP34426.1"/>
    </source>
</evidence>
<protein>
    <recommendedName>
        <fullName evidence="2">Phage capsid-like C-terminal domain-containing protein</fullName>
    </recommendedName>
</protein>